<dbReference type="Pfam" id="PF04234">
    <property type="entry name" value="CopC"/>
    <property type="match status" value="1"/>
</dbReference>
<dbReference type="EMBL" id="JACJII010000001">
    <property type="protein sequence ID" value="MBA9005060.1"/>
    <property type="molecule type" value="Genomic_DNA"/>
</dbReference>
<dbReference type="Gene3D" id="2.60.40.1220">
    <property type="match status" value="1"/>
</dbReference>
<evidence type="ECO:0000256" key="1">
    <source>
        <dbReference type="ARBA" id="ARBA00004196"/>
    </source>
</evidence>
<evidence type="ECO:0000256" key="2">
    <source>
        <dbReference type="ARBA" id="ARBA00022723"/>
    </source>
</evidence>
<dbReference type="SUPFAM" id="SSF81296">
    <property type="entry name" value="E set domains"/>
    <property type="match status" value="1"/>
</dbReference>
<dbReference type="GO" id="GO:0005886">
    <property type="term" value="C:plasma membrane"/>
    <property type="evidence" value="ECO:0007669"/>
    <property type="project" value="TreeGrafter"/>
</dbReference>
<sequence length="188" mass="18780">MTRARRLLPTFLAALLIGLALAPAAQAHTALKESSPADGQTVAPPTEIVLTFTDEVNQTIAPQVVVTGPGGAEHQGGKATTEGAVVTQPLAGALPPGDYTVGWRVVAEDGHPVTGSFEFTVEGRATPSAPATQAAPPQGTAPTTTADPAGSQTGEGGGSSWWWIGLAALVVAALAGGAAMLRKRSANG</sequence>
<keyword evidence="6" id="KW-0472">Membrane</keyword>
<keyword evidence="2" id="KW-0479">Metal-binding</keyword>
<evidence type="ECO:0000256" key="4">
    <source>
        <dbReference type="ARBA" id="ARBA00023008"/>
    </source>
</evidence>
<comment type="subcellular location">
    <subcellularLocation>
        <location evidence="1">Cell envelope</location>
    </subcellularLocation>
</comment>
<dbReference type="PANTHER" id="PTHR34820:SF4">
    <property type="entry name" value="INNER MEMBRANE PROTEIN YEBZ"/>
    <property type="match status" value="1"/>
</dbReference>
<dbReference type="InterPro" id="IPR014756">
    <property type="entry name" value="Ig_E-set"/>
</dbReference>
<organism evidence="9 10">
    <name type="scientific">Thermomonospora cellulosilytica</name>
    <dbReference type="NCBI Taxonomy" id="1411118"/>
    <lineage>
        <taxon>Bacteria</taxon>
        <taxon>Bacillati</taxon>
        <taxon>Actinomycetota</taxon>
        <taxon>Actinomycetes</taxon>
        <taxon>Streptosporangiales</taxon>
        <taxon>Thermomonosporaceae</taxon>
        <taxon>Thermomonospora</taxon>
    </lineage>
</organism>
<dbReference type="InterPro" id="IPR032694">
    <property type="entry name" value="CopC/D"/>
</dbReference>
<comment type="caution">
    <text evidence="9">The sequence shown here is derived from an EMBL/GenBank/DDBJ whole genome shotgun (WGS) entry which is preliminary data.</text>
</comment>
<dbReference type="Proteomes" id="UP000539313">
    <property type="component" value="Unassembled WGS sequence"/>
</dbReference>
<protein>
    <submittedName>
        <fullName evidence="9">Methionine-rich copper-binding protein CopC</fullName>
    </submittedName>
</protein>
<evidence type="ECO:0000259" key="8">
    <source>
        <dbReference type="Pfam" id="PF04234"/>
    </source>
</evidence>
<dbReference type="GO" id="GO:0030313">
    <property type="term" value="C:cell envelope"/>
    <property type="evidence" value="ECO:0007669"/>
    <property type="project" value="UniProtKB-SubCell"/>
</dbReference>
<feature type="transmembrane region" description="Helical" evidence="6">
    <location>
        <begin position="161"/>
        <end position="181"/>
    </location>
</feature>
<reference evidence="9 10" key="1">
    <citation type="submission" date="2020-08" db="EMBL/GenBank/DDBJ databases">
        <title>Sequencing the genomes of 1000 actinobacteria strains.</title>
        <authorList>
            <person name="Klenk H.-P."/>
        </authorList>
    </citation>
    <scope>NUCLEOTIDE SEQUENCE [LARGE SCALE GENOMIC DNA]</scope>
    <source>
        <strain evidence="9 10">DSM 45823</strain>
    </source>
</reference>
<keyword evidence="3 7" id="KW-0732">Signal</keyword>
<evidence type="ECO:0000313" key="9">
    <source>
        <dbReference type="EMBL" id="MBA9005060.1"/>
    </source>
</evidence>
<feature type="domain" description="CopC" evidence="8">
    <location>
        <begin position="28"/>
        <end position="121"/>
    </location>
</feature>
<name>A0A7W3N042_9ACTN</name>
<dbReference type="GO" id="GO:0042597">
    <property type="term" value="C:periplasmic space"/>
    <property type="evidence" value="ECO:0007669"/>
    <property type="project" value="InterPro"/>
</dbReference>
<feature type="chain" id="PRO_5030886065" evidence="7">
    <location>
        <begin position="28"/>
        <end position="188"/>
    </location>
</feature>
<feature type="signal peptide" evidence="7">
    <location>
        <begin position="1"/>
        <end position="27"/>
    </location>
</feature>
<keyword evidence="6" id="KW-1133">Transmembrane helix</keyword>
<evidence type="ECO:0000256" key="6">
    <source>
        <dbReference type="SAM" id="Phobius"/>
    </source>
</evidence>
<evidence type="ECO:0000256" key="7">
    <source>
        <dbReference type="SAM" id="SignalP"/>
    </source>
</evidence>
<dbReference type="GO" id="GO:0005507">
    <property type="term" value="F:copper ion binding"/>
    <property type="evidence" value="ECO:0007669"/>
    <property type="project" value="InterPro"/>
</dbReference>
<keyword evidence="6" id="KW-0812">Transmembrane</keyword>
<dbReference type="InterPro" id="IPR007348">
    <property type="entry name" value="CopC_dom"/>
</dbReference>
<feature type="region of interest" description="Disordered" evidence="5">
    <location>
        <begin position="126"/>
        <end position="157"/>
    </location>
</feature>
<dbReference type="AlphaFoldDB" id="A0A7W3N042"/>
<proteinExistence type="predicted"/>
<dbReference type="GO" id="GO:0006825">
    <property type="term" value="P:copper ion transport"/>
    <property type="evidence" value="ECO:0007669"/>
    <property type="project" value="InterPro"/>
</dbReference>
<feature type="compositionally biased region" description="Low complexity" evidence="5">
    <location>
        <begin position="126"/>
        <end position="152"/>
    </location>
</feature>
<evidence type="ECO:0000256" key="5">
    <source>
        <dbReference type="SAM" id="MobiDB-lite"/>
    </source>
</evidence>
<dbReference type="GO" id="GO:0046688">
    <property type="term" value="P:response to copper ion"/>
    <property type="evidence" value="ECO:0007669"/>
    <property type="project" value="InterPro"/>
</dbReference>
<evidence type="ECO:0000313" key="10">
    <source>
        <dbReference type="Proteomes" id="UP000539313"/>
    </source>
</evidence>
<evidence type="ECO:0000256" key="3">
    <source>
        <dbReference type="ARBA" id="ARBA00022729"/>
    </source>
</evidence>
<keyword evidence="10" id="KW-1185">Reference proteome</keyword>
<accession>A0A7W3N042</accession>
<dbReference type="InterPro" id="IPR014755">
    <property type="entry name" value="Cu-Rt/internalin_Ig-like"/>
</dbReference>
<keyword evidence="4" id="KW-0186">Copper</keyword>
<dbReference type="RefSeq" id="WP_182706349.1">
    <property type="nucleotide sequence ID" value="NZ_JACJII010000001.1"/>
</dbReference>
<gene>
    <name evidence="9" type="ORF">HNR21_003942</name>
</gene>
<dbReference type="PANTHER" id="PTHR34820">
    <property type="entry name" value="INNER MEMBRANE PROTEIN YEBZ"/>
    <property type="match status" value="1"/>
</dbReference>